<sequence length="115" mass="12918">MPLFFSTEASMQDNNLVKTTIMRFRCSVWFLVIFVSPKRRPQFGWTKTRHVHRSSQWLNAGPQQDDLRLSGPLTGQGASGEAQASDRRVPVDIRVDSLATVPLGPSRERGDAVHL</sequence>
<keyword evidence="3" id="KW-1185">Reference proteome</keyword>
<organism evidence="2 3">
    <name type="scientific">Plakobranchus ocellatus</name>
    <dbReference type="NCBI Taxonomy" id="259542"/>
    <lineage>
        <taxon>Eukaryota</taxon>
        <taxon>Metazoa</taxon>
        <taxon>Spiralia</taxon>
        <taxon>Lophotrochozoa</taxon>
        <taxon>Mollusca</taxon>
        <taxon>Gastropoda</taxon>
        <taxon>Heterobranchia</taxon>
        <taxon>Euthyneura</taxon>
        <taxon>Panpulmonata</taxon>
        <taxon>Sacoglossa</taxon>
        <taxon>Placobranchoidea</taxon>
        <taxon>Plakobranchidae</taxon>
        <taxon>Plakobranchus</taxon>
    </lineage>
</organism>
<name>A0AAV4BR29_9GAST</name>
<feature type="region of interest" description="Disordered" evidence="1">
    <location>
        <begin position="56"/>
        <end position="87"/>
    </location>
</feature>
<dbReference type="EMBL" id="BLXT01005260">
    <property type="protein sequence ID" value="GFO21511.1"/>
    <property type="molecule type" value="Genomic_DNA"/>
</dbReference>
<evidence type="ECO:0000313" key="3">
    <source>
        <dbReference type="Proteomes" id="UP000735302"/>
    </source>
</evidence>
<dbReference type="Proteomes" id="UP000735302">
    <property type="component" value="Unassembled WGS sequence"/>
</dbReference>
<proteinExistence type="predicted"/>
<reference evidence="2 3" key="1">
    <citation type="journal article" date="2021" name="Elife">
        <title>Chloroplast acquisition without the gene transfer in kleptoplastic sea slugs, Plakobranchus ocellatus.</title>
        <authorList>
            <person name="Maeda T."/>
            <person name="Takahashi S."/>
            <person name="Yoshida T."/>
            <person name="Shimamura S."/>
            <person name="Takaki Y."/>
            <person name="Nagai Y."/>
            <person name="Toyoda A."/>
            <person name="Suzuki Y."/>
            <person name="Arimoto A."/>
            <person name="Ishii H."/>
            <person name="Satoh N."/>
            <person name="Nishiyama T."/>
            <person name="Hasebe M."/>
            <person name="Maruyama T."/>
            <person name="Minagawa J."/>
            <person name="Obokata J."/>
            <person name="Shigenobu S."/>
        </authorList>
    </citation>
    <scope>NUCLEOTIDE SEQUENCE [LARGE SCALE GENOMIC DNA]</scope>
</reference>
<evidence type="ECO:0000256" key="1">
    <source>
        <dbReference type="SAM" id="MobiDB-lite"/>
    </source>
</evidence>
<gene>
    <name evidence="2" type="ORF">PoB_004801600</name>
</gene>
<comment type="caution">
    <text evidence="2">The sequence shown here is derived from an EMBL/GenBank/DDBJ whole genome shotgun (WGS) entry which is preliminary data.</text>
</comment>
<evidence type="ECO:0000313" key="2">
    <source>
        <dbReference type="EMBL" id="GFO21511.1"/>
    </source>
</evidence>
<protein>
    <submittedName>
        <fullName evidence="2">Uncharacterized protein</fullName>
    </submittedName>
</protein>
<accession>A0AAV4BR29</accession>
<dbReference type="AlphaFoldDB" id="A0AAV4BR29"/>